<dbReference type="PRINTS" id="PR00237">
    <property type="entry name" value="GPCRRHODOPSN"/>
</dbReference>
<reference evidence="15" key="1">
    <citation type="submission" date="2021-01" db="UniProtKB">
        <authorList>
            <consortium name="EnsemblMetazoa"/>
        </authorList>
    </citation>
    <scope>IDENTIFICATION</scope>
    <source>
        <strain evidence="15">DH4</strain>
    </source>
</reference>
<accession>A0A8B8HCN0</accession>
<evidence type="ECO:0000313" key="17">
    <source>
        <dbReference type="RefSeq" id="XP_026300579.1"/>
    </source>
</evidence>
<dbReference type="RefSeq" id="XP_026300579.1">
    <property type="nucleotide sequence ID" value="XM_026444794.1"/>
</dbReference>
<dbReference type="PANTHER" id="PTHR45695:SF26">
    <property type="entry name" value="NEUROPEPTIDE CCHAMIDE-1 RECEPTOR"/>
    <property type="match status" value="1"/>
</dbReference>
<dbReference type="EnsemblMetazoa" id="XM_026444794">
    <property type="protein sequence ID" value="XP_026300579"/>
    <property type="gene ID" value="LOC413550"/>
</dbReference>
<organism evidence="15">
    <name type="scientific">Apis mellifera</name>
    <name type="common">Honeybee</name>
    <dbReference type="NCBI Taxonomy" id="7460"/>
    <lineage>
        <taxon>Eukaryota</taxon>
        <taxon>Metazoa</taxon>
        <taxon>Ecdysozoa</taxon>
        <taxon>Arthropoda</taxon>
        <taxon>Hexapoda</taxon>
        <taxon>Insecta</taxon>
        <taxon>Pterygota</taxon>
        <taxon>Neoptera</taxon>
        <taxon>Endopterygota</taxon>
        <taxon>Hymenoptera</taxon>
        <taxon>Apocrita</taxon>
        <taxon>Aculeata</taxon>
        <taxon>Apoidea</taxon>
        <taxon>Anthophila</taxon>
        <taxon>Apidae</taxon>
        <taxon>Apis</taxon>
    </lineage>
</organism>
<keyword evidence="5 13" id="KW-1133">Transmembrane helix</keyword>
<dbReference type="CDD" id="cd15927">
    <property type="entry name" value="7tmA_Bombesin_R-like"/>
    <property type="match status" value="1"/>
</dbReference>
<evidence type="ECO:0000256" key="6">
    <source>
        <dbReference type="ARBA" id="ARBA00023040"/>
    </source>
</evidence>
<feature type="transmembrane region" description="Helical" evidence="13">
    <location>
        <begin position="258"/>
        <end position="279"/>
    </location>
</feature>
<reference evidence="17" key="2">
    <citation type="submission" date="2025-04" db="UniProtKB">
        <authorList>
            <consortium name="RefSeq"/>
        </authorList>
    </citation>
    <scope>IDENTIFICATION</scope>
    <source>
        <strain evidence="17">DH4</strain>
        <tissue evidence="17">Whole body</tissue>
    </source>
</reference>
<evidence type="ECO:0000256" key="12">
    <source>
        <dbReference type="RuleBase" id="RU000688"/>
    </source>
</evidence>
<feature type="domain" description="G-protein coupled receptors family 1 profile" evidence="14">
    <location>
        <begin position="49"/>
        <end position="319"/>
    </location>
</feature>
<evidence type="ECO:0000313" key="16">
    <source>
        <dbReference type="Proteomes" id="UP000005203"/>
    </source>
</evidence>
<keyword evidence="3" id="KW-1003">Cell membrane</keyword>
<dbReference type="GO" id="GO:0005886">
    <property type="term" value="C:plasma membrane"/>
    <property type="evidence" value="ECO:0007669"/>
    <property type="project" value="UniProtKB-SubCell"/>
</dbReference>
<evidence type="ECO:0000256" key="2">
    <source>
        <dbReference type="ARBA" id="ARBA00010663"/>
    </source>
</evidence>
<dbReference type="Proteomes" id="UP000005203">
    <property type="component" value="Linkage group LG13"/>
</dbReference>
<evidence type="ECO:0000256" key="1">
    <source>
        <dbReference type="ARBA" id="ARBA00004651"/>
    </source>
</evidence>
<dbReference type="Gene3D" id="1.20.1070.10">
    <property type="entry name" value="Rhodopsin 7-helix transmembrane proteins"/>
    <property type="match status" value="1"/>
</dbReference>
<dbReference type="InterPro" id="IPR000276">
    <property type="entry name" value="GPCR_Rhodpsn"/>
</dbReference>
<evidence type="ECO:0000256" key="9">
    <source>
        <dbReference type="ARBA" id="ARBA00023170"/>
    </source>
</evidence>
<name>A0A7M7SRK9_APIME</name>
<keyword evidence="16" id="KW-1185">Reference proteome</keyword>
<sequence length="619" mass="70286">MAVILNATTLSIQGNEDEEDDSYVPYDQRPETYIVPVVFLLILVVGVIGNGILVFTLVCHASMRNVPNTYVLSLALGDLLVIITCVPFTSLLYTIESWPWGLAVCKLSECAKDISIGVSVFTLTALSAERYCAIVNPIRRHVAGLSAKPLTILTACLIWVLAIVLAMPAAFFSYVPTVPLQSNHSILICSPFPEEFGQSYQKGMVMFKFLAYYAIPLLVITGFYLGMARHLELSTRNMPGELSTGCHRMEQIKARKKVGKMVIAFVVIFFICFLPHHVFMLWFHFCPSSKQDYDDFWHVFRILGFCLSFINSCVNPIALYFISGTFRKRFNKYLCCCLPRRSRRICRTETTDSSDRNSNRGINFSQRRRVGRQDTLNETSFGSTFRRHTQELNSTALYELPSEETTRPTFLIVCSFGVAIQAPCLVDGNGDTKKAKSVEEPNAREYLQLALARVLELQREIKEGTYTSDRTSDLGESSSEEDLTKEVVRKVFEELPGTPDTVGKIMERMTKPNNSQLDAIHGKRIQLLGYDTCRRTAIEFMKNAVHRETRRDASTRSFQSGFRLGTYSRNEPRMAHRRTGLRKSSICDQEIHDRMLRSLDLHLANKQRDYTAKLMRLGM</sequence>
<feature type="transmembrane region" description="Helical" evidence="13">
    <location>
        <begin position="299"/>
        <end position="322"/>
    </location>
</feature>
<gene>
    <name evidence="17" type="primary">LOC413550</name>
</gene>
<dbReference type="OrthoDB" id="10049706at2759"/>
<keyword evidence="4 12" id="KW-0812">Transmembrane</keyword>
<evidence type="ECO:0000313" key="15">
    <source>
        <dbReference type="EnsemblMetazoa" id="XP_026300579"/>
    </source>
</evidence>
<dbReference type="AlphaFoldDB" id="A0A7M7SRK9"/>
<dbReference type="PROSITE" id="PS00237">
    <property type="entry name" value="G_PROTEIN_RECEP_F1_1"/>
    <property type="match status" value="1"/>
</dbReference>
<keyword evidence="9 12" id="KW-0675">Receptor</keyword>
<feature type="transmembrane region" description="Helical" evidence="13">
    <location>
        <begin position="150"/>
        <end position="175"/>
    </location>
</feature>
<keyword evidence="6 12" id="KW-0297">G-protein coupled receptor</keyword>
<evidence type="ECO:0000259" key="14">
    <source>
        <dbReference type="PROSITE" id="PS50262"/>
    </source>
</evidence>
<evidence type="ECO:0000256" key="7">
    <source>
        <dbReference type="ARBA" id="ARBA00023136"/>
    </source>
</evidence>
<keyword evidence="11 12" id="KW-0807">Transducer</keyword>
<dbReference type="SUPFAM" id="SSF81321">
    <property type="entry name" value="Family A G protein-coupled receptor-like"/>
    <property type="match status" value="1"/>
</dbReference>
<feature type="transmembrane region" description="Helical" evidence="13">
    <location>
        <begin position="33"/>
        <end position="58"/>
    </location>
</feature>
<dbReference type="GeneID" id="413550"/>
<evidence type="ECO:0000256" key="3">
    <source>
        <dbReference type="ARBA" id="ARBA00022475"/>
    </source>
</evidence>
<keyword evidence="8" id="KW-1015">Disulfide bond</keyword>
<accession>A0A7M7SRK9</accession>
<keyword evidence="10" id="KW-0325">Glycoprotein</keyword>
<evidence type="ECO:0000256" key="4">
    <source>
        <dbReference type="ARBA" id="ARBA00022692"/>
    </source>
</evidence>
<protein>
    <submittedName>
        <fullName evidence="17">Neuropeptide CCHamide-2 receptor</fullName>
    </submittedName>
</protein>
<keyword evidence="7 13" id="KW-0472">Membrane</keyword>
<dbReference type="KEGG" id="ame:413550"/>
<comment type="subcellular location">
    <subcellularLocation>
        <location evidence="1">Cell membrane</location>
        <topology evidence="1">Multi-pass membrane protein</topology>
    </subcellularLocation>
</comment>
<dbReference type="PRINTS" id="PR00358">
    <property type="entry name" value="BOMBESINR"/>
</dbReference>
<proteinExistence type="inferred from homology"/>
<evidence type="ECO:0000256" key="13">
    <source>
        <dbReference type="SAM" id="Phobius"/>
    </source>
</evidence>
<dbReference type="GO" id="GO:0008188">
    <property type="term" value="F:neuropeptide receptor activity"/>
    <property type="evidence" value="ECO:0007669"/>
    <property type="project" value="TreeGrafter"/>
</dbReference>
<evidence type="ECO:0000256" key="5">
    <source>
        <dbReference type="ARBA" id="ARBA00022989"/>
    </source>
</evidence>
<evidence type="ECO:0000256" key="10">
    <source>
        <dbReference type="ARBA" id="ARBA00023180"/>
    </source>
</evidence>
<dbReference type="Pfam" id="PF00001">
    <property type="entry name" value="7tm_1"/>
    <property type="match status" value="1"/>
</dbReference>
<feature type="transmembrane region" description="Helical" evidence="13">
    <location>
        <begin position="209"/>
        <end position="228"/>
    </location>
</feature>
<evidence type="ECO:0000256" key="8">
    <source>
        <dbReference type="ARBA" id="ARBA00023157"/>
    </source>
</evidence>
<comment type="similarity">
    <text evidence="2 12">Belongs to the G-protein coupled receptor 1 family.</text>
</comment>
<evidence type="ECO:0000256" key="11">
    <source>
        <dbReference type="ARBA" id="ARBA00023224"/>
    </source>
</evidence>
<dbReference type="InterPro" id="IPR001556">
    <property type="entry name" value="Bombsn_rcpt-like"/>
</dbReference>
<dbReference type="PANTHER" id="PTHR45695">
    <property type="entry name" value="LEUCOKININ RECEPTOR-RELATED"/>
    <property type="match status" value="1"/>
</dbReference>
<dbReference type="InterPro" id="IPR017452">
    <property type="entry name" value="GPCR_Rhodpsn_7TM"/>
</dbReference>
<feature type="transmembrane region" description="Helical" evidence="13">
    <location>
        <begin position="70"/>
        <end position="94"/>
    </location>
</feature>
<dbReference type="PROSITE" id="PS50262">
    <property type="entry name" value="G_PROTEIN_RECEP_F1_2"/>
    <property type="match status" value="1"/>
</dbReference>